<gene>
    <name evidence="1" type="ORF">RR46_00485</name>
</gene>
<dbReference type="EMBL" id="KQ459365">
    <property type="protein sequence ID" value="KPJ01257.1"/>
    <property type="molecule type" value="Genomic_DNA"/>
</dbReference>
<accession>A0A0N1I4R0</accession>
<evidence type="ECO:0000313" key="1">
    <source>
        <dbReference type="EMBL" id="KPJ01257.1"/>
    </source>
</evidence>
<dbReference type="AlphaFoldDB" id="A0A0N1I4R0"/>
<name>A0A0N1I4R0_PAPXU</name>
<sequence>LIVTLQPQHLHDDVLGVVNHLEQLTTLLVLEARARQFSPNTHPAACLEYLLSENLLDKLYEWAICTGK</sequence>
<proteinExistence type="predicted"/>
<protein>
    <submittedName>
        <fullName evidence="1">UPF0518 protein GK23746</fullName>
    </submittedName>
</protein>
<organism evidence="1 2">
    <name type="scientific">Papilio xuthus</name>
    <name type="common">Asian swallowtail butterfly</name>
    <dbReference type="NCBI Taxonomy" id="66420"/>
    <lineage>
        <taxon>Eukaryota</taxon>
        <taxon>Metazoa</taxon>
        <taxon>Ecdysozoa</taxon>
        <taxon>Arthropoda</taxon>
        <taxon>Hexapoda</taxon>
        <taxon>Insecta</taxon>
        <taxon>Pterygota</taxon>
        <taxon>Neoptera</taxon>
        <taxon>Endopterygota</taxon>
        <taxon>Lepidoptera</taxon>
        <taxon>Glossata</taxon>
        <taxon>Ditrysia</taxon>
        <taxon>Papilionoidea</taxon>
        <taxon>Papilionidae</taxon>
        <taxon>Papilioninae</taxon>
        <taxon>Papilio</taxon>
    </lineage>
</organism>
<reference evidence="1 2" key="1">
    <citation type="journal article" date="2015" name="Nat. Commun.">
        <title>Outbred genome sequencing and CRISPR/Cas9 gene editing in butterflies.</title>
        <authorList>
            <person name="Li X."/>
            <person name="Fan D."/>
            <person name="Zhang W."/>
            <person name="Liu G."/>
            <person name="Zhang L."/>
            <person name="Zhao L."/>
            <person name="Fang X."/>
            <person name="Chen L."/>
            <person name="Dong Y."/>
            <person name="Chen Y."/>
            <person name="Ding Y."/>
            <person name="Zhao R."/>
            <person name="Feng M."/>
            <person name="Zhu Y."/>
            <person name="Feng Y."/>
            <person name="Jiang X."/>
            <person name="Zhu D."/>
            <person name="Xiang H."/>
            <person name="Feng X."/>
            <person name="Li S."/>
            <person name="Wang J."/>
            <person name="Zhang G."/>
            <person name="Kronforst M.R."/>
            <person name="Wang W."/>
        </authorList>
    </citation>
    <scope>NUCLEOTIDE SEQUENCE [LARGE SCALE GENOMIC DNA]</scope>
    <source>
        <strain evidence="1">Ya'a_city_454_Px</strain>
        <tissue evidence="1">Whole body</tissue>
    </source>
</reference>
<evidence type="ECO:0000313" key="2">
    <source>
        <dbReference type="Proteomes" id="UP000053268"/>
    </source>
</evidence>
<feature type="non-terminal residue" evidence="1">
    <location>
        <position position="1"/>
    </location>
</feature>
<dbReference type="STRING" id="66420.A0A0N1I4R0"/>
<dbReference type="Proteomes" id="UP000053268">
    <property type="component" value="Unassembled WGS sequence"/>
</dbReference>
<keyword evidence="2" id="KW-1185">Reference proteome</keyword>